<feature type="region of interest" description="Disordered" evidence="4">
    <location>
        <begin position="120"/>
        <end position="150"/>
    </location>
</feature>
<comment type="caution">
    <text evidence="6">The sequence shown here is derived from an EMBL/GenBank/DDBJ whole genome shotgun (WGS) entry which is preliminary data.</text>
</comment>
<feature type="chain" id="PRO_5045252255" evidence="5">
    <location>
        <begin position="26"/>
        <end position="374"/>
    </location>
</feature>
<dbReference type="RefSeq" id="WP_209986348.1">
    <property type="nucleotide sequence ID" value="NZ_JAGINO010000018.1"/>
</dbReference>
<dbReference type="Pfam" id="PF03403">
    <property type="entry name" value="PAF-AH_p_II"/>
    <property type="match status" value="1"/>
</dbReference>
<protein>
    <submittedName>
        <fullName evidence="6">Dienelactone hydrolase</fullName>
    </submittedName>
</protein>
<keyword evidence="2" id="KW-0442">Lipid degradation</keyword>
<dbReference type="PIRSF" id="PIRSF031982">
    <property type="entry name" value="UCP031982_abhydr"/>
    <property type="match status" value="1"/>
</dbReference>
<keyword evidence="3" id="KW-0443">Lipid metabolism</keyword>
<evidence type="ECO:0000256" key="1">
    <source>
        <dbReference type="ARBA" id="ARBA00022801"/>
    </source>
</evidence>
<dbReference type="InterPro" id="IPR029058">
    <property type="entry name" value="AB_hydrolase_fold"/>
</dbReference>
<evidence type="ECO:0000313" key="7">
    <source>
        <dbReference type="Proteomes" id="UP001244552"/>
    </source>
</evidence>
<gene>
    <name evidence="6" type="ORF">QO018_004345</name>
</gene>
<evidence type="ECO:0000256" key="2">
    <source>
        <dbReference type="ARBA" id="ARBA00022963"/>
    </source>
</evidence>
<evidence type="ECO:0000313" key="6">
    <source>
        <dbReference type="EMBL" id="MDQ0535463.1"/>
    </source>
</evidence>
<dbReference type="SUPFAM" id="SSF53474">
    <property type="entry name" value="alpha/beta-Hydrolases"/>
    <property type="match status" value="1"/>
</dbReference>
<name>A0ABU0MPR7_9PROT</name>
<dbReference type="PANTHER" id="PTHR10272:SF0">
    <property type="entry name" value="PLATELET-ACTIVATING FACTOR ACETYLHYDROLASE"/>
    <property type="match status" value="1"/>
</dbReference>
<feature type="compositionally biased region" description="Low complexity" evidence="4">
    <location>
        <begin position="130"/>
        <end position="149"/>
    </location>
</feature>
<proteinExistence type="predicted"/>
<dbReference type="InterPro" id="IPR016986">
    <property type="entry name" value="UCP031982_abhydr"/>
</dbReference>
<dbReference type="EMBL" id="JAUSVU010000018">
    <property type="protein sequence ID" value="MDQ0535463.1"/>
    <property type="molecule type" value="Genomic_DNA"/>
</dbReference>
<dbReference type="PANTHER" id="PTHR10272">
    <property type="entry name" value="PLATELET-ACTIVATING FACTOR ACETYLHYDROLASE"/>
    <property type="match status" value="1"/>
</dbReference>
<sequence>MESPLSVALALSAALCGLGMAAARAESLVGFQRLSFPEAGDCRAVEGGLWYPTTDVARESALVGDDPILAGEVVRPGAEPQPGRHALVVLSHGYGGNWTSQQWLAVDLARHGYVVAAPNHPGSTSRDIAHPAGAHPAGAHPAAAHPQAAKPWTRPREIGCVIDGLNGGLNGDGRWSGLLISGDAAVIGHSLGGWTAMVLAGGRFDPERLAGACKAHPAMAACRPQIGGLRRDPDALAAWARPMADRRIRAAVTLDLGLSQGFDPASLAAVDVPVLVVAAGPGDADMPADLESGHLADHLPAGRSERATIADAGHFSFLGVCKAGAVPLLEAQQPGGGMICRDGGGRDRPAIHRQTSDIVVHFMNEVMPPFRPPF</sequence>
<keyword evidence="1 6" id="KW-0378">Hydrolase</keyword>
<accession>A0ABU0MPR7</accession>
<keyword evidence="5" id="KW-0732">Signal</keyword>
<organism evidence="6 7">
    <name type="scientific">Azospirillum picis</name>
    <dbReference type="NCBI Taxonomy" id="488438"/>
    <lineage>
        <taxon>Bacteria</taxon>
        <taxon>Pseudomonadati</taxon>
        <taxon>Pseudomonadota</taxon>
        <taxon>Alphaproteobacteria</taxon>
        <taxon>Rhodospirillales</taxon>
        <taxon>Azospirillaceae</taxon>
        <taxon>Azospirillum</taxon>
    </lineage>
</organism>
<reference evidence="6 7" key="1">
    <citation type="submission" date="2023-07" db="EMBL/GenBank/DDBJ databases">
        <title>Genomic Encyclopedia of Type Strains, Phase IV (KMG-IV): sequencing the most valuable type-strain genomes for metagenomic binning, comparative biology and taxonomic classification.</title>
        <authorList>
            <person name="Goeker M."/>
        </authorList>
    </citation>
    <scope>NUCLEOTIDE SEQUENCE [LARGE SCALE GENOMIC DNA]</scope>
    <source>
        <strain evidence="6 7">DSM 19922</strain>
    </source>
</reference>
<dbReference type="Proteomes" id="UP001244552">
    <property type="component" value="Unassembled WGS sequence"/>
</dbReference>
<evidence type="ECO:0000256" key="5">
    <source>
        <dbReference type="SAM" id="SignalP"/>
    </source>
</evidence>
<keyword evidence="7" id="KW-1185">Reference proteome</keyword>
<feature type="signal peptide" evidence="5">
    <location>
        <begin position="1"/>
        <end position="25"/>
    </location>
</feature>
<dbReference type="GO" id="GO:0016787">
    <property type="term" value="F:hydrolase activity"/>
    <property type="evidence" value="ECO:0007669"/>
    <property type="project" value="UniProtKB-KW"/>
</dbReference>
<evidence type="ECO:0000256" key="4">
    <source>
        <dbReference type="SAM" id="MobiDB-lite"/>
    </source>
</evidence>
<dbReference type="Gene3D" id="3.40.50.1820">
    <property type="entry name" value="alpha/beta hydrolase"/>
    <property type="match status" value="1"/>
</dbReference>
<evidence type="ECO:0000256" key="3">
    <source>
        <dbReference type="ARBA" id="ARBA00023098"/>
    </source>
</evidence>